<evidence type="ECO:0000313" key="1">
    <source>
        <dbReference type="EMBL" id="GEK19723.1"/>
    </source>
</evidence>
<organism evidence="1 2">
    <name type="scientific">Cellulomonas xylanilytica</name>
    <dbReference type="NCBI Taxonomy" id="233583"/>
    <lineage>
        <taxon>Bacteria</taxon>
        <taxon>Bacillati</taxon>
        <taxon>Actinomycetota</taxon>
        <taxon>Actinomycetes</taxon>
        <taxon>Micrococcales</taxon>
        <taxon>Cellulomonadaceae</taxon>
        <taxon>Cellulomonas</taxon>
    </lineage>
</organism>
<sequence>MGVSVRCAYGYPVAMPRPAPSCVRARSGLAATVVALAVGVSAAACSTSAPGQASPTGSAVAVATAEPTPSETLLPEAGTDAHSAVGELVAGFPATLIPVPDGAEVLLSSASPVDGTDLTEVSLNLRTAQDTAGLLEAVRAPLVAAGFAENVLPAAEAGLAAQSTFSRGDGSELLVVGVLERADERTLTLGGRVRATAP</sequence>
<gene>
    <name evidence="1" type="ORF">CXY01_02430</name>
</gene>
<keyword evidence="2" id="KW-1185">Reference proteome</keyword>
<dbReference type="Proteomes" id="UP000321118">
    <property type="component" value="Unassembled WGS sequence"/>
</dbReference>
<dbReference type="AlphaFoldDB" id="A0A510UYH0"/>
<evidence type="ECO:0000313" key="2">
    <source>
        <dbReference type="Proteomes" id="UP000321118"/>
    </source>
</evidence>
<proteinExistence type="predicted"/>
<accession>A0A510UYH0</accession>
<comment type="caution">
    <text evidence="1">The sequence shown here is derived from an EMBL/GenBank/DDBJ whole genome shotgun (WGS) entry which is preliminary data.</text>
</comment>
<name>A0A510UYH0_9CELL</name>
<protein>
    <submittedName>
        <fullName evidence="1">Uncharacterized protein</fullName>
    </submittedName>
</protein>
<reference evidence="1 2" key="1">
    <citation type="submission" date="2019-07" db="EMBL/GenBank/DDBJ databases">
        <title>Whole genome shotgun sequence of Cellulomonas xylanilytica NBRC 101102.</title>
        <authorList>
            <person name="Hosoyama A."/>
            <person name="Uohara A."/>
            <person name="Ohji S."/>
            <person name="Ichikawa N."/>
        </authorList>
    </citation>
    <scope>NUCLEOTIDE SEQUENCE [LARGE SCALE GENOMIC DNA]</scope>
    <source>
        <strain evidence="1 2">NBRC 101102</strain>
    </source>
</reference>
<dbReference type="EMBL" id="BJUB01000001">
    <property type="protein sequence ID" value="GEK19723.1"/>
    <property type="molecule type" value="Genomic_DNA"/>
</dbReference>